<dbReference type="SUPFAM" id="SSF46785">
    <property type="entry name" value="Winged helix' DNA-binding domain"/>
    <property type="match status" value="1"/>
</dbReference>
<keyword evidence="6" id="KW-1185">Reference proteome</keyword>
<dbReference type="Proteomes" id="UP000295601">
    <property type="component" value="Unassembled WGS sequence"/>
</dbReference>
<dbReference type="InterPro" id="IPR036390">
    <property type="entry name" value="WH_DNA-bd_sf"/>
</dbReference>
<name>A0A4R6RX49_9MICO</name>
<protein>
    <submittedName>
        <fullName evidence="5">GntR family transcriptional regulator</fullName>
    </submittedName>
</protein>
<dbReference type="PANTHER" id="PTHR43537">
    <property type="entry name" value="TRANSCRIPTIONAL REGULATOR, GNTR FAMILY"/>
    <property type="match status" value="1"/>
</dbReference>
<dbReference type="InterPro" id="IPR011711">
    <property type="entry name" value="GntR_C"/>
</dbReference>
<dbReference type="GO" id="GO:0003677">
    <property type="term" value="F:DNA binding"/>
    <property type="evidence" value="ECO:0007669"/>
    <property type="project" value="UniProtKB-KW"/>
</dbReference>
<evidence type="ECO:0000313" key="6">
    <source>
        <dbReference type="Proteomes" id="UP000295601"/>
    </source>
</evidence>
<dbReference type="PROSITE" id="PS50949">
    <property type="entry name" value="HTH_GNTR"/>
    <property type="match status" value="1"/>
</dbReference>
<dbReference type="Pfam" id="PF07729">
    <property type="entry name" value="FCD"/>
    <property type="match status" value="1"/>
</dbReference>
<dbReference type="GO" id="GO:0003700">
    <property type="term" value="F:DNA-binding transcription factor activity"/>
    <property type="evidence" value="ECO:0007669"/>
    <property type="project" value="InterPro"/>
</dbReference>
<evidence type="ECO:0000256" key="3">
    <source>
        <dbReference type="ARBA" id="ARBA00023163"/>
    </source>
</evidence>
<keyword evidence="2" id="KW-0238">DNA-binding</keyword>
<dbReference type="OrthoDB" id="9784718at2"/>
<comment type="caution">
    <text evidence="5">The sequence shown here is derived from an EMBL/GenBank/DDBJ whole genome shotgun (WGS) entry which is preliminary data.</text>
</comment>
<reference evidence="5 6" key="1">
    <citation type="submission" date="2019-03" db="EMBL/GenBank/DDBJ databases">
        <title>Genomic analyses of the natural microbiome of Caenorhabditis elegans.</title>
        <authorList>
            <person name="Samuel B."/>
        </authorList>
    </citation>
    <scope>NUCLEOTIDE SEQUENCE [LARGE SCALE GENOMIC DNA]</scope>
    <source>
        <strain evidence="5 6">JUb18</strain>
    </source>
</reference>
<dbReference type="SUPFAM" id="SSF48008">
    <property type="entry name" value="GntR ligand-binding domain-like"/>
    <property type="match status" value="1"/>
</dbReference>
<gene>
    <name evidence="5" type="ORF">EDF62_2271</name>
</gene>
<sequence length="242" mass="26479">MTLAADGIELLIRAVRPTNAYEETMQRLLQSVRLGLIRPGERLPAERELAAMLKVSRDTVREALATLADSGYVVSRRGRYGGTFVVEDLPLETDLRTGDTHMGEAEVEDVATLRRVLEVGAAREAAGRELSAEERQSLTRALEECSGADDSRHRRFDSRLHLLIAELSGSASLVPLVANLRTRVNDLLNEIPMLRPNLAHSNAQHEAIVAAILAGRPDSAAEAMREHIEGSTALLRGFLSTK</sequence>
<dbReference type="Gene3D" id="1.10.10.10">
    <property type="entry name" value="Winged helix-like DNA-binding domain superfamily/Winged helix DNA-binding domain"/>
    <property type="match status" value="1"/>
</dbReference>
<dbReference type="Pfam" id="PF00392">
    <property type="entry name" value="GntR"/>
    <property type="match status" value="1"/>
</dbReference>
<dbReference type="AlphaFoldDB" id="A0A4R6RX49"/>
<evidence type="ECO:0000313" key="5">
    <source>
        <dbReference type="EMBL" id="TDP91652.1"/>
    </source>
</evidence>
<evidence type="ECO:0000259" key="4">
    <source>
        <dbReference type="PROSITE" id="PS50949"/>
    </source>
</evidence>
<proteinExistence type="predicted"/>
<dbReference type="PRINTS" id="PR00035">
    <property type="entry name" value="HTHGNTR"/>
</dbReference>
<dbReference type="CDD" id="cd07377">
    <property type="entry name" value="WHTH_GntR"/>
    <property type="match status" value="1"/>
</dbReference>
<dbReference type="InterPro" id="IPR000524">
    <property type="entry name" value="Tscrpt_reg_HTH_GntR"/>
</dbReference>
<dbReference type="Gene3D" id="1.20.120.530">
    <property type="entry name" value="GntR ligand-binding domain-like"/>
    <property type="match status" value="1"/>
</dbReference>
<keyword evidence="1" id="KW-0805">Transcription regulation</keyword>
<dbReference type="InterPro" id="IPR036388">
    <property type="entry name" value="WH-like_DNA-bd_sf"/>
</dbReference>
<dbReference type="InterPro" id="IPR008920">
    <property type="entry name" value="TF_FadR/GntR_C"/>
</dbReference>
<keyword evidence="3" id="KW-0804">Transcription</keyword>
<evidence type="ECO:0000256" key="2">
    <source>
        <dbReference type="ARBA" id="ARBA00023125"/>
    </source>
</evidence>
<evidence type="ECO:0000256" key="1">
    <source>
        <dbReference type="ARBA" id="ARBA00023015"/>
    </source>
</evidence>
<organism evidence="5 6">
    <name type="scientific">Leucobacter luti</name>
    <dbReference type="NCBI Taxonomy" id="340320"/>
    <lineage>
        <taxon>Bacteria</taxon>
        <taxon>Bacillati</taxon>
        <taxon>Actinomycetota</taxon>
        <taxon>Actinomycetes</taxon>
        <taxon>Micrococcales</taxon>
        <taxon>Microbacteriaceae</taxon>
        <taxon>Leucobacter</taxon>
    </lineage>
</organism>
<feature type="domain" description="HTH gntR-type" evidence="4">
    <location>
        <begin position="18"/>
        <end position="88"/>
    </location>
</feature>
<dbReference type="PANTHER" id="PTHR43537:SF24">
    <property type="entry name" value="GLUCONATE OPERON TRANSCRIPTIONAL REPRESSOR"/>
    <property type="match status" value="1"/>
</dbReference>
<dbReference type="SMART" id="SM00345">
    <property type="entry name" value="HTH_GNTR"/>
    <property type="match status" value="1"/>
</dbReference>
<dbReference type="SMART" id="SM00895">
    <property type="entry name" value="FCD"/>
    <property type="match status" value="1"/>
</dbReference>
<dbReference type="RefSeq" id="WP_133617073.1">
    <property type="nucleotide sequence ID" value="NZ_SNYA01000005.1"/>
</dbReference>
<accession>A0A4R6RX49</accession>
<dbReference type="EMBL" id="SNYA01000005">
    <property type="protein sequence ID" value="TDP91652.1"/>
    <property type="molecule type" value="Genomic_DNA"/>
</dbReference>